<dbReference type="SUPFAM" id="SSF53850">
    <property type="entry name" value="Periplasmic binding protein-like II"/>
    <property type="match status" value="1"/>
</dbReference>
<sequence length="338" mass="37277">MISKQQMLRALAGLLAAAAFMFFSGESFASGTLNVYTIWSERYATAVFDAFTRDTGVKVNFLRFPSGEVLARLVAEKKNPQVDVFFGGIADAFEAGKKEGLFEPYVPKGAEAIPQRFRDPDGYWTGVAVNPICFMTGGEFLRKHGLPAPRSWQDLLAPAYRDGLVMADARTSGTAVSRLFSLVLAMGEDKAFAYQKKLDGNVQQYTKSGAGGALPIARGQAAGGIFFLVDALEMQQTGYDIVISYPAEGVAYGVEAMGLVRNGKNPELGRRFLDWAATPAMQRLYEENRINLIPTHPDVPLRNPALDMSEVRLLDLDIQWSGENRMRLVERWVNEVVK</sequence>
<feature type="chain" id="PRO_5020965786" evidence="2">
    <location>
        <begin position="30"/>
        <end position="338"/>
    </location>
</feature>
<dbReference type="RefSeq" id="WP_243833817.1">
    <property type="nucleotide sequence ID" value="NZ_SORI01000002.1"/>
</dbReference>
<dbReference type="PRINTS" id="PR00909">
    <property type="entry name" value="SPERMDNBNDNG"/>
</dbReference>
<dbReference type="AlphaFoldDB" id="A0A4R8ME70"/>
<evidence type="ECO:0000313" key="4">
    <source>
        <dbReference type="Proteomes" id="UP000295066"/>
    </source>
</evidence>
<evidence type="ECO:0000313" key="3">
    <source>
        <dbReference type="EMBL" id="TDY63278.1"/>
    </source>
</evidence>
<dbReference type="PANTHER" id="PTHR30006">
    <property type="entry name" value="THIAMINE-BINDING PERIPLASMIC PROTEIN-RELATED"/>
    <property type="match status" value="1"/>
</dbReference>
<feature type="signal peptide" evidence="2">
    <location>
        <begin position="1"/>
        <end position="29"/>
    </location>
</feature>
<evidence type="ECO:0000256" key="1">
    <source>
        <dbReference type="ARBA" id="ARBA00022729"/>
    </source>
</evidence>
<dbReference type="GO" id="GO:0030975">
    <property type="term" value="F:thiamine binding"/>
    <property type="evidence" value="ECO:0007669"/>
    <property type="project" value="TreeGrafter"/>
</dbReference>
<dbReference type="GO" id="GO:0019808">
    <property type="term" value="F:polyamine binding"/>
    <property type="evidence" value="ECO:0007669"/>
    <property type="project" value="InterPro"/>
</dbReference>
<dbReference type="GO" id="GO:0030976">
    <property type="term" value="F:thiamine pyrophosphate binding"/>
    <property type="evidence" value="ECO:0007669"/>
    <property type="project" value="TreeGrafter"/>
</dbReference>
<dbReference type="InterPro" id="IPR001188">
    <property type="entry name" value="Sperm_putr-bd"/>
</dbReference>
<dbReference type="PIRSF" id="PIRSF002825">
    <property type="entry name" value="CfbpA"/>
    <property type="match status" value="1"/>
</dbReference>
<dbReference type="CDD" id="cd13544">
    <property type="entry name" value="PBP2_Fbp_like_1"/>
    <property type="match status" value="1"/>
</dbReference>
<dbReference type="Gene3D" id="3.40.190.10">
    <property type="entry name" value="Periplasmic binding protein-like II"/>
    <property type="match status" value="2"/>
</dbReference>
<dbReference type="InterPro" id="IPR026045">
    <property type="entry name" value="Ferric-bd"/>
</dbReference>
<gene>
    <name evidence="3" type="ORF">C8D99_102259</name>
</gene>
<dbReference type="PANTHER" id="PTHR30006:SF2">
    <property type="entry name" value="ABC TRANSPORTER SUBSTRATE-BINDING PROTEIN"/>
    <property type="match status" value="1"/>
</dbReference>
<dbReference type="EMBL" id="SORI01000002">
    <property type="protein sequence ID" value="TDY63278.1"/>
    <property type="molecule type" value="Genomic_DNA"/>
</dbReference>
<dbReference type="Pfam" id="PF13343">
    <property type="entry name" value="SBP_bac_6"/>
    <property type="match status" value="1"/>
</dbReference>
<proteinExistence type="predicted"/>
<dbReference type="GO" id="GO:0030288">
    <property type="term" value="C:outer membrane-bounded periplasmic space"/>
    <property type="evidence" value="ECO:0007669"/>
    <property type="project" value="TreeGrafter"/>
</dbReference>
<evidence type="ECO:0000256" key="2">
    <source>
        <dbReference type="SAM" id="SignalP"/>
    </source>
</evidence>
<dbReference type="GO" id="GO:0015888">
    <property type="term" value="P:thiamine transport"/>
    <property type="evidence" value="ECO:0007669"/>
    <property type="project" value="TreeGrafter"/>
</dbReference>
<keyword evidence="4" id="KW-1185">Reference proteome</keyword>
<organism evidence="3 4">
    <name type="scientific">Aminivibrio pyruvatiphilus</name>
    <dbReference type="NCBI Taxonomy" id="1005740"/>
    <lineage>
        <taxon>Bacteria</taxon>
        <taxon>Thermotogati</taxon>
        <taxon>Synergistota</taxon>
        <taxon>Synergistia</taxon>
        <taxon>Synergistales</taxon>
        <taxon>Aminobacteriaceae</taxon>
        <taxon>Aminivibrio</taxon>
    </lineage>
</organism>
<protein>
    <submittedName>
        <fullName evidence="3">Iron(III) transport system substrate-binding protein</fullName>
    </submittedName>
</protein>
<accession>A0A4R8ME70</accession>
<name>A0A4R8ME70_9BACT</name>
<dbReference type="GO" id="GO:0015846">
    <property type="term" value="P:polyamine transport"/>
    <property type="evidence" value="ECO:0007669"/>
    <property type="project" value="InterPro"/>
</dbReference>
<reference evidence="3 4" key="1">
    <citation type="submission" date="2019-03" db="EMBL/GenBank/DDBJ databases">
        <title>Genomic Encyclopedia of Type Strains, Phase IV (KMG-IV): sequencing the most valuable type-strain genomes for metagenomic binning, comparative biology and taxonomic classification.</title>
        <authorList>
            <person name="Goeker M."/>
        </authorList>
    </citation>
    <scope>NUCLEOTIDE SEQUENCE [LARGE SCALE GENOMIC DNA]</scope>
    <source>
        <strain evidence="3 4">DSM 25964</strain>
    </source>
</reference>
<dbReference type="Proteomes" id="UP000295066">
    <property type="component" value="Unassembled WGS sequence"/>
</dbReference>
<comment type="caution">
    <text evidence="3">The sequence shown here is derived from an EMBL/GenBank/DDBJ whole genome shotgun (WGS) entry which is preliminary data.</text>
</comment>
<keyword evidence="1 2" id="KW-0732">Signal</keyword>